<name>A0A7J6R8L7_PEROL</name>
<dbReference type="SUPFAM" id="SSF64356">
    <property type="entry name" value="SNARE-like"/>
    <property type="match status" value="1"/>
</dbReference>
<evidence type="ECO:0000313" key="12">
    <source>
        <dbReference type="EMBL" id="KAF4717179.1"/>
    </source>
</evidence>
<dbReference type="InterPro" id="IPR013822">
    <property type="entry name" value="Signal_recog_particl_SRP54_hlx"/>
</dbReference>
<keyword evidence="7" id="KW-0675">Receptor</keyword>
<dbReference type="InterPro" id="IPR000897">
    <property type="entry name" value="SRP54_GTPase_dom"/>
</dbReference>
<evidence type="ECO:0000256" key="1">
    <source>
        <dbReference type="ARBA" id="ARBA00004397"/>
    </source>
</evidence>
<feature type="non-terminal residue" evidence="12">
    <location>
        <position position="1139"/>
    </location>
</feature>
<keyword evidence="5" id="KW-0342">GTP-binding</keyword>
<dbReference type="SMART" id="SM00962">
    <property type="entry name" value="SRP54"/>
    <property type="match status" value="1"/>
</dbReference>
<comment type="similarity">
    <text evidence="2">Belongs to the GTP-binding SRP family.</text>
</comment>
<feature type="compositionally biased region" description="Pro residues" evidence="8">
    <location>
        <begin position="883"/>
        <end position="897"/>
    </location>
</feature>
<feature type="compositionally biased region" description="Low complexity" evidence="8">
    <location>
        <begin position="1023"/>
        <end position="1035"/>
    </location>
</feature>
<dbReference type="InterPro" id="IPR036225">
    <property type="entry name" value="SRP/SRP_N"/>
</dbReference>
<evidence type="ECO:0000259" key="10">
    <source>
        <dbReference type="SMART" id="SM00962"/>
    </source>
</evidence>
<dbReference type="GO" id="GO:0005785">
    <property type="term" value="C:signal recognition particle receptor complex"/>
    <property type="evidence" value="ECO:0007669"/>
    <property type="project" value="InterPro"/>
</dbReference>
<gene>
    <name evidence="12" type="ORF">FOZ63_009051</name>
</gene>
<dbReference type="InterPro" id="IPR027417">
    <property type="entry name" value="P-loop_NTPase"/>
</dbReference>
<keyword evidence="6" id="KW-0472">Membrane</keyword>
<feature type="compositionally biased region" description="Low complexity" evidence="8">
    <location>
        <begin position="988"/>
        <end position="997"/>
    </location>
</feature>
<keyword evidence="13" id="KW-1185">Reference proteome</keyword>
<feature type="domain" description="AAA+ ATPase" evidence="9">
    <location>
        <begin position="405"/>
        <end position="546"/>
    </location>
</feature>
<feature type="compositionally biased region" description="Basic and acidic residues" evidence="8">
    <location>
        <begin position="173"/>
        <end position="187"/>
    </location>
</feature>
<evidence type="ECO:0000256" key="3">
    <source>
        <dbReference type="ARBA" id="ARBA00022741"/>
    </source>
</evidence>
<dbReference type="GO" id="GO:0003924">
    <property type="term" value="F:GTPase activity"/>
    <property type="evidence" value="ECO:0007669"/>
    <property type="project" value="InterPro"/>
</dbReference>
<evidence type="ECO:0000256" key="2">
    <source>
        <dbReference type="ARBA" id="ARBA00008531"/>
    </source>
</evidence>
<feature type="region of interest" description="Disordered" evidence="8">
    <location>
        <begin position="876"/>
        <end position="953"/>
    </location>
</feature>
<dbReference type="PANTHER" id="PTHR43134">
    <property type="entry name" value="SIGNAL RECOGNITION PARTICLE RECEPTOR SUBUNIT ALPHA"/>
    <property type="match status" value="1"/>
</dbReference>
<sequence>MIDGISIFTKGGIVLWSATYAGVQEDTLNNHVDKLVKEVLIEDRAGGDCIYEDKMERYSMKWRSINSIGLILVVAYEGVLKQLYLNYLLDMLTKEFLSVIDTSVESMKDLQPLKDKEAFRVRVDKVLVKADREVKAMRKKERKNDNNTIPQRKQQHGHTVEESNDDDEDEEGQDKPGSKEEIMEEARRKLRMRMKAGPRSAASNKGKVSSEEEGGEGDAQHKKKKSGKSGRVWDTGKVTSETMKALDMSKKGVSSTDEDDEEQLMAARRTYLPSEDDEDSVDDITTTDDMAKDDLEEKATSNGIFATLTRQLKNITGNQVLTDDDLQPVLATFREQLMSKNVAMDVANAIADGVANSLVGTRTGQFQSIHATVKEALTQSISRILTPKKSVDVLRAAMQAKANGQVYSIVFLGVNGVGKSTNLSKVAYYLRKKGGLRVLICACDTFRAGAVEQLKTHARCLNVDLFERGYGKDAADIAKQGLYYAKQNAYDVALIDTAGRMQDNEPLMKSLARLVAVNNPDLILFVGEALVGYDAIDQLSKFNRALMDYSLSPGNPRGVDGILLTKYDTVDDKVGAALSMVYITGQPIVFVGTGQNAAPPQLLLSLAMAKHRCKSSMFGIAPLRRYPSRVRSVVDRPSGRVSKTTTTEGGVVVIGKKRKAKLNRLLHEGKVSTSELSAEDLQSAKKVPGLQWSCEGVMDEAEIRSKFLRQGVDNKYFNSSKYYYKFVQSTHPDTNGVLVAQILRQLSTTTSQSHYLVPYYNHHYYPIPHCAACDLPPPAAEQVAADPSSRAIIITASLLSDHMWYDNNDGYYYYYDDDDDATAGPVQLFFPSCYNNRSPPIPTATTTSTTTTPSPPLKQQQTENHNIIIMPMPPPWYVQQQQQPPPQAGITPYPPPGDNNKKKNPAPPIMPPTAVRPHSPSAADAVPLPTTQPTSPQPTVLLTPPSGGTGTTAQLPAVAITHPSEPKFNNIIIYDDDIDEEDEGGGDYSRSSSGSPCDDGDDDDVEYTSAYIYKDPCPPPSPQQQQQASSSSSDCGGDDDEYHHYHSTLNDVRGLIDGIIEERRSRLLLRGGRRRTVTDHHHRQQQQTVVIDETPTVAPPTPITSTSNSTTVVSDNTSNTSGRDGSEDEMEEEEEEAIG</sequence>
<feature type="region of interest" description="Disordered" evidence="8">
    <location>
        <begin position="978"/>
        <end position="1044"/>
    </location>
</feature>
<accession>A0A7J6R8L7</accession>
<feature type="region of interest" description="Disordered" evidence="8">
    <location>
        <begin position="1073"/>
        <end position="1139"/>
    </location>
</feature>
<dbReference type="Gene3D" id="3.30.450.60">
    <property type="match status" value="1"/>
</dbReference>
<feature type="compositionally biased region" description="Low complexity" evidence="8">
    <location>
        <begin position="926"/>
        <end position="946"/>
    </location>
</feature>
<dbReference type="CDD" id="cd14826">
    <property type="entry name" value="SR_alpha_SRX"/>
    <property type="match status" value="1"/>
</dbReference>
<dbReference type="Pfam" id="PF04086">
    <property type="entry name" value="SRP-alpha_N"/>
    <property type="match status" value="1"/>
</dbReference>
<dbReference type="GO" id="GO:0006886">
    <property type="term" value="P:intracellular protein transport"/>
    <property type="evidence" value="ECO:0007669"/>
    <property type="project" value="InterPro"/>
</dbReference>
<dbReference type="Gene3D" id="1.20.120.140">
    <property type="entry name" value="Signal recognition particle SRP54, nucleotide-binding domain"/>
    <property type="match status" value="1"/>
</dbReference>
<dbReference type="CDD" id="cd17876">
    <property type="entry name" value="SRalpha_C"/>
    <property type="match status" value="1"/>
</dbReference>
<evidence type="ECO:0000256" key="4">
    <source>
        <dbReference type="ARBA" id="ARBA00022824"/>
    </source>
</evidence>
<evidence type="ECO:0000259" key="9">
    <source>
        <dbReference type="SMART" id="SM00382"/>
    </source>
</evidence>
<keyword evidence="4" id="KW-0256">Endoplasmic reticulum</keyword>
<dbReference type="InterPro" id="IPR011012">
    <property type="entry name" value="Longin-like_dom_sf"/>
</dbReference>
<evidence type="ECO:0000313" key="13">
    <source>
        <dbReference type="Proteomes" id="UP000553632"/>
    </source>
</evidence>
<dbReference type="GO" id="GO:0005525">
    <property type="term" value="F:GTP binding"/>
    <property type="evidence" value="ECO:0007669"/>
    <property type="project" value="UniProtKB-KW"/>
</dbReference>
<dbReference type="GO" id="GO:0006614">
    <property type="term" value="P:SRP-dependent cotranslational protein targeting to membrane"/>
    <property type="evidence" value="ECO:0007669"/>
    <property type="project" value="InterPro"/>
</dbReference>
<feature type="compositionally biased region" description="Low complexity" evidence="8">
    <location>
        <begin position="1104"/>
        <end position="1121"/>
    </location>
</feature>
<feature type="compositionally biased region" description="Acidic residues" evidence="8">
    <location>
        <begin position="162"/>
        <end position="172"/>
    </location>
</feature>
<dbReference type="InterPro" id="IPR003593">
    <property type="entry name" value="AAA+_ATPase"/>
</dbReference>
<feature type="domain" description="SRP54-type proteins GTP-binding" evidence="10">
    <location>
        <begin position="406"/>
        <end position="609"/>
    </location>
</feature>
<reference evidence="12 13" key="1">
    <citation type="submission" date="2020-04" db="EMBL/GenBank/DDBJ databases">
        <title>Perkinsus olseni comparative genomics.</title>
        <authorList>
            <person name="Bogema D.R."/>
        </authorList>
    </citation>
    <scope>NUCLEOTIDE SEQUENCE [LARGE SCALE GENOMIC DNA]</scope>
    <source>
        <strain evidence="12 13">ATCC PRA-207</strain>
    </source>
</reference>
<evidence type="ECO:0000256" key="6">
    <source>
        <dbReference type="ARBA" id="ARBA00023136"/>
    </source>
</evidence>
<evidence type="ECO:0000256" key="7">
    <source>
        <dbReference type="ARBA" id="ARBA00023170"/>
    </source>
</evidence>
<comment type="subcellular location">
    <subcellularLocation>
        <location evidence="1">Endoplasmic reticulum membrane</location>
        <topology evidence="1">Peripheral membrane protein</topology>
        <orientation evidence="1">Cytoplasmic side</orientation>
    </subcellularLocation>
</comment>
<feature type="region of interest" description="Disordered" evidence="8">
    <location>
        <begin position="135"/>
        <end position="238"/>
    </location>
</feature>
<proteinExistence type="inferred from homology"/>
<evidence type="ECO:0000256" key="8">
    <source>
        <dbReference type="SAM" id="MobiDB-lite"/>
    </source>
</evidence>
<evidence type="ECO:0000259" key="11">
    <source>
        <dbReference type="SMART" id="SM00963"/>
    </source>
</evidence>
<dbReference type="Pfam" id="PF00448">
    <property type="entry name" value="SRP54"/>
    <property type="match status" value="1"/>
</dbReference>
<dbReference type="SMART" id="SM00963">
    <property type="entry name" value="SRP54_N"/>
    <property type="match status" value="1"/>
</dbReference>
<dbReference type="FunFam" id="3.40.50.300:FF:000188">
    <property type="entry name" value="signal recognition particle receptor subunit alpha"/>
    <property type="match status" value="1"/>
</dbReference>
<dbReference type="SUPFAM" id="SSF52540">
    <property type="entry name" value="P-loop containing nucleoside triphosphate hydrolases"/>
    <property type="match status" value="1"/>
</dbReference>
<feature type="compositionally biased region" description="Basic residues" evidence="8">
    <location>
        <begin position="1073"/>
        <end position="1084"/>
    </location>
</feature>
<dbReference type="InterPro" id="IPR042101">
    <property type="entry name" value="SRP54_N_sf"/>
</dbReference>
<feature type="domain" description="Signal recognition particle SRP54 helical bundle" evidence="11">
    <location>
        <begin position="304"/>
        <end position="385"/>
    </location>
</feature>
<dbReference type="SMART" id="SM00382">
    <property type="entry name" value="AAA"/>
    <property type="match status" value="1"/>
</dbReference>
<keyword evidence="3" id="KW-0547">Nucleotide-binding</keyword>
<feature type="compositionally biased region" description="Acidic residues" evidence="8">
    <location>
        <begin position="1126"/>
        <end position="1139"/>
    </location>
</feature>
<feature type="region of interest" description="Disordered" evidence="8">
    <location>
        <begin position="839"/>
        <end position="859"/>
    </location>
</feature>
<dbReference type="EMBL" id="JABANO010027242">
    <property type="protein sequence ID" value="KAF4717179.1"/>
    <property type="molecule type" value="Genomic_DNA"/>
</dbReference>
<comment type="caution">
    <text evidence="12">The sequence shown here is derived from an EMBL/GenBank/DDBJ whole genome shotgun (WGS) entry which is preliminary data.</text>
</comment>
<dbReference type="Proteomes" id="UP000553632">
    <property type="component" value="Unassembled WGS sequence"/>
</dbReference>
<dbReference type="Gene3D" id="3.40.50.300">
    <property type="entry name" value="P-loop containing nucleotide triphosphate hydrolases"/>
    <property type="match status" value="1"/>
</dbReference>
<dbReference type="PANTHER" id="PTHR43134:SF1">
    <property type="entry name" value="SIGNAL RECOGNITION PARTICLE RECEPTOR SUBUNIT ALPHA"/>
    <property type="match status" value="1"/>
</dbReference>
<organism evidence="12 13">
    <name type="scientific">Perkinsus olseni</name>
    <name type="common">Perkinsus atlanticus</name>
    <dbReference type="NCBI Taxonomy" id="32597"/>
    <lineage>
        <taxon>Eukaryota</taxon>
        <taxon>Sar</taxon>
        <taxon>Alveolata</taxon>
        <taxon>Perkinsozoa</taxon>
        <taxon>Perkinsea</taxon>
        <taxon>Perkinsida</taxon>
        <taxon>Perkinsidae</taxon>
        <taxon>Perkinsus</taxon>
    </lineage>
</organism>
<dbReference type="InterPro" id="IPR007222">
    <property type="entry name" value="Sig_recog_particle_rcpt_asu_N"/>
</dbReference>
<feature type="compositionally biased region" description="Low complexity" evidence="8">
    <location>
        <begin position="843"/>
        <end position="852"/>
    </location>
</feature>
<protein>
    <recommendedName>
        <fullName evidence="14">Signal recognition particle receptor subunit alpha</fullName>
    </recommendedName>
</protein>
<dbReference type="SUPFAM" id="SSF47364">
    <property type="entry name" value="Domain of the SRP/SRP receptor G-proteins"/>
    <property type="match status" value="1"/>
</dbReference>
<evidence type="ECO:0000256" key="5">
    <source>
        <dbReference type="ARBA" id="ARBA00023134"/>
    </source>
</evidence>
<evidence type="ECO:0008006" key="14">
    <source>
        <dbReference type="Google" id="ProtNLM"/>
    </source>
</evidence>
<dbReference type="GO" id="GO:0005047">
    <property type="term" value="F:signal recognition particle binding"/>
    <property type="evidence" value="ECO:0007669"/>
    <property type="project" value="InterPro"/>
</dbReference>
<dbReference type="Pfam" id="PF02881">
    <property type="entry name" value="SRP54_N"/>
    <property type="match status" value="1"/>
</dbReference>
<dbReference type="AlphaFoldDB" id="A0A7J6R8L7"/>